<reference evidence="4" key="1">
    <citation type="submission" date="2016-07" db="EMBL/GenBank/DDBJ databases">
        <title>Microvirga ossetica sp. nov. a new species of rhizobia isolated from root nodules of the legume species Vicia alpestris Steven originated from North Ossetia region in the Caucasus.</title>
        <authorList>
            <person name="Safronova V.I."/>
            <person name="Kuznetsova I.G."/>
            <person name="Sazanova A.L."/>
            <person name="Belimov A."/>
            <person name="Andronov E."/>
            <person name="Osledkin Y.S."/>
            <person name="Onishchuk O.P."/>
            <person name="Kurchak O.N."/>
            <person name="Shaposhnikov A.I."/>
            <person name="Willems A."/>
            <person name="Tikhonovich I.A."/>
        </authorList>
    </citation>
    <scope>NUCLEOTIDE SEQUENCE [LARGE SCALE GENOMIC DNA]</scope>
    <source>
        <strain evidence="4">V5/3M</strain>
        <plasmid evidence="4">unnamed2</plasmid>
    </source>
</reference>
<dbReference type="Pfam" id="PF01968">
    <property type="entry name" value="Hydantoinase_A"/>
    <property type="match status" value="1"/>
</dbReference>
<evidence type="ECO:0000313" key="4">
    <source>
        <dbReference type="EMBL" id="ANY84506.1"/>
    </source>
</evidence>
<dbReference type="InterPro" id="IPR008040">
    <property type="entry name" value="Hydant_A_N"/>
</dbReference>
<dbReference type="KEGG" id="moc:BB934_40665"/>
<dbReference type="InterPro" id="IPR002821">
    <property type="entry name" value="Hydantoinase_A"/>
</dbReference>
<dbReference type="PANTHER" id="PTHR11365">
    <property type="entry name" value="5-OXOPROLINASE RELATED"/>
    <property type="match status" value="1"/>
</dbReference>
<dbReference type="GO" id="GO:0006749">
    <property type="term" value="P:glutathione metabolic process"/>
    <property type="evidence" value="ECO:0007669"/>
    <property type="project" value="TreeGrafter"/>
</dbReference>
<name>A0A1B2EX31_9HYPH</name>
<evidence type="ECO:0000259" key="1">
    <source>
        <dbReference type="Pfam" id="PF01968"/>
    </source>
</evidence>
<dbReference type="PANTHER" id="PTHR11365:SF23">
    <property type="entry name" value="HYPOTHETICAL 5-OXOPROLINASE (EUROFUNG)-RELATED"/>
    <property type="match status" value="1"/>
</dbReference>
<dbReference type="AlphaFoldDB" id="A0A1B2EX31"/>
<dbReference type="Pfam" id="PF05378">
    <property type="entry name" value="Hydant_A_N"/>
    <property type="match status" value="1"/>
</dbReference>
<evidence type="ECO:0000259" key="2">
    <source>
        <dbReference type="Pfam" id="PF05378"/>
    </source>
</evidence>
<accession>A0A1B2EX31</accession>
<organism evidence="4">
    <name type="scientific">Microvirga ossetica</name>
    <dbReference type="NCBI Taxonomy" id="1882682"/>
    <lineage>
        <taxon>Bacteria</taxon>
        <taxon>Pseudomonadati</taxon>
        <taxon>Pseudomonadota</taxon>
        <taxon>Alphaproteobacteria</taxon>
        <taxon>Hyphomicrobiales</taxon>
        <taxon>Methylobacteriaceae</taxon>
        <taxon>Microvirga</taxon>
    </lineage>
</organism>
<dbReference type="GO" id="GO:0017168">
    <property type="term" value="F:5-oxoprolinase (ATP-hydrolyzing) activity"/>
    <property type="evidence" value="ECO:0007669"/>
    <property type="project" value="TreeGrafter"/>
</dbReference>
<feature type="domain" description="Hydantoinase/oxoprolinase N-terminal" evidence="2">
    <location>
        <begin position="14"/>
        <end position="188"/>
    </location>
</feature>
<dbReference type="SUPFAM" id="SSF53067">
    <property type="entry name" value="Actin-like ATPase domain"/>
    <property type="match status" value="1"/>
</dbReference>
<dbReference type="InterPro" id="IPR043129">
    <property type="entry name" value="ATPase_NBD"/>
</dbReference>
<keyword evidence="4" id="KW-0614">Plasmid</keyword>
<evidence type="ECO:0000259" key="3">
    <source>
        <dbReference type="Pfam" id="PF19278"/>
    </source>
</evidence>
<dbReference type="EMBL" id="CP016619">
    <property type="protein sequence ID" value="ANY84506.1"/>
    <property type="molecule type" value="Genomic_DNA"/>
</dbReference>
<dbReference type="OrthoDB" id="9759608at2"/>
<dbReference type="InterPro" id="IPR049517">
    <property type="entry name" value="ACX-like_C"/>
</dbReference>
<dbReference type="RefSeq" id="WP_099515395.1">
    <property type="nucleotide sequence ID" value="NZ_CP016619.1"/>
</dbReference>
<feature type="domain" description="Hydantoinase A/oxoprolinase" evidence="1">
    <location>
        <begin position="209"/>
        <end position="500"/>
    </location>
</feature>
<dbReference type="GO" id="GO:0005829">
    <property type="term" value="C:cytosol"/>
    <property type="evidence" value="ECO:0007669"/>
    <property type="project" value="TreeGrafter"/>
</dbReference>
<geneLocation type="plasmid" evidence="4">
    <name>unnamed2</name>
</geneLocation>
<feature type="domain" description="Acetophenone carboxylase-like C-terminal" evidence="3">
    <location>
        <begin position="516"/>
        <end position="683"/>
    </location>
</feature>
<proteinExistence type="predicted"/>
<dbReference type="InterPro" id="IPR045079">
    <property type="entry name" value="Oxoprolinase-like"/>
</dbReference>
<gene>
    <name evidence="4" type="ORF">BB934_40665</name>
</gene>
<protein>
    <submittedName>
        <fullName evidence="4">5-oxoprolinase</fullName>
    </submittedName>
</protein>
<dbReference type="Pfam" id="PF19278">
    <property type="entry name" value="Hydant_A_C"/>
    <property type="match status" value="1"/>
</dbReference>
<sequence>MALETTSAELPRLRIAVDIGGTFTDLAAFDEAAGELRFGKALSTHDKLVDGIQNTLDGARVAFRDAHLFLHGSTIAINTLLERTGARTALLVTEGFRDIYEIGRVNRPDAYNLFFRKHVPLVDRSSRHEVHERLLASGAVHKPLDEDHLRSVVRSLKSQGVEAVAILLLHSYRNPAHEVRVKQIVEEELPGVFVTASHELSQEYREFERVSTVAANAYVGPRVATYLGELSDHLDRHGFGGAFFVVQSTGGLFPVEHAQRDCVRMLESGPAAGVIGTQAICEGLGLTEAIAFDMGGTTAKAGVIYEGKPLTTGSALLGGYEQALPIQIPMTDIHEVGTGGGSIARLAQGNALRVGPQSAGSTPGPVCYGRGGTEPTVTDANLILGRLDPDHFLGGEMALDLPAAERAMREKIADPLGMDVLRAAEGVLRIAVTTMSYAVKAVTTERGLDVGGFTMAVYGGAGPLHASAIAREIGIRRVLIPYSPGYFSAYGMLFSDLRYDYVRSCFRRLATVDFAELEALYAAMEGEGTAAVEGSSVRPESVVLERAADMRYVGQEHAVTVELPRELFERGDREAIKKHFDAQHAIRYGTSAPGEPAELVSLRTTVTGVMRKPPRHTVPAGGAEPEPEALSRRKPVYFGDLLDTPVYERDLLKAGNRIAGPALIEERASTTVLAPGDTLEVDTAGNLLIAIGSDAR</sequence>